<evidence type="ECO:0000313" key="2">
    <source>
        <dbReference type="Proteomes" id="UP000789901"/>
    </source>
</evidence>
<reference evidence="1 2" key="1">
    <citation type="submission" date="2021-06" db="EMBL/GenBank/DDBJ databases">
        <authorList>
            <person name="Kallberg Y."/>
            <person name="Tangrot J."/>
            <person name="Rosling A."/>
        </authorList>
    </citation>
    <scope>NUCLEOTIDE SEQUENCE [LARGE SCALE GENOMIC DNA]</scope>
    <source>
        <strain evidence="1 2">120-4 pot B 10/14</strain>
    </source>
</reference>
<name>A0ABN7X982_GIGMA</name>
<comment type="caution">
    <text evidence="1">The sequence shown here is derived from an EMBL/GenBank/DDBJ whole genome shotgun (WGS) entry which is preliminary data.</text>
</comment>
<accession>A0ABN7X982</accession>
<proteinExistence type="predicted"/>
<keyword evidence="2" id="KW-1185">Reference proteome</keyword>
<evidence type="ECO:0000313" key="1">
    <source>
        <dbReference type="EMBL" id="CAG8850129.1"/>
    </source>
</evidence>
<dbReference type="EMBL" id="CAJVQB010099594">
    <property type="protein sequence ID" value="CAG8850129.1"/>
    <property type="molecule type" value="Genomic_DNA"/>
</dbReference>
<feature type="non-terminal residue" evidence="1">
    <location>
        <position position="1"/>
    </location>
</feature>
<protein>
    <submittedName>
        <fullName evidence="1">18670_t:CDS:1</fullName>
    </submittedName>
</protein>
<dbReference type="Proteomes" id="UP000789901">
    <property type="component" value="Unassembled WGS sequence"/>
</dbReference>
<sequence>AQILDMSVITGSNHKVAMVGIKTKYLKATLSTANTRRKGYQQTIYLYDRASEENWDGYTIEISKIIREVSKYKANGGQKNFVKWNKTILSISIALNIKIDQWKKQDLSDWQEDLR</sequence>
<organism evidence="1 2">
    <name type="scientific">Gigaspora margarita</name>
    <dbReference type="NCBI Taxonomy" id="4874"/>
    <lineage>
        <taxon>Eukaryota</taxon>
        <taxon>Fungi</taxon>
        <taxon>Fungi incertae sedis</taxon>
        <taxon>Mucoromycota</taxon>
        <taxon>Glomeromycotina</taxon>
        <taxon>Glomeromycetes</taxon>
        <taxon>Diversisporales</taxon>
        <taxon>Gigasporaceae</taxon>
        <taxon>Gigaspora</taxon>
    </lineage>
</organism>
<gene>
    <name evidence="1" type="ORF">GMARGA_LOCUS40056</name>
</gene>
<feature type="non-terminal residue" evidence="1">
    <location>
        <position position="115"/>
    </location>
</feature>